<dbReference type="Proteomes" id="UP001319180">
    <property type="component" value="Unassembled WGS sequence"/>
</dbReference>
<organism evidence="7 8">
    <name type="scientific">Dawidia soli</name>
    <dbReference type="NCBI Taxonomy" id="2782352"/>
    <lineage>
        <taxon>Bacteria</taxon>
        <taxon>Pseudomonadati</taxon>
        <taxon>Bacteroidota</taxon>
        <taxon>Cytophagia</taxon>
        <taxon>Cytophagales</taxon>
        <taxon>Chryseotaleaceae</taxon>
        <taxon>Dawidia</taxon>
    </lineage>
</organism>
<dbReference type="RefSeq" id="WP_254088514.1">
    <property type="nucleotide sequence ID" value="NZ_JAHESC010000002.1"/>
</dbReference>
<dbReference type="InterPro" id="IPR001926">
    <property type="entry name" value="TrpB-like_PALP"/>
</dbReference>
<dbReference type="AlphaFoldDB" id="A0AAP2D4N0"/>
<comment type="cofactor">
    <cofactor evidence="1">
        <name>pyridoxal 5'-phosphate</name>
        <dbReference type="ChEBI" id="CHEBI:597326"/>
    </cofactor>
</comment>
<evidence type="ECO:0000256" key="1">
    <source>
        <dbReference type="ARBA" id="ARBA00001933"/>
    </source>
</evidence>
<dbReference type="PANTHER" id="PTHR43780:SF2">
    <property type="entry name" value="1-AMINOCYCLOPROPANE-1-CARBOXYLATE DEAMINASE-RELATED"/>
    <property type="match status" value="1"/>
</dbReference>
<proteinExistence type="inferred from homology"/>
<feature type="domain" description="Tryptophan synthase beta chain-like PALP" evidence="6">
    <location>
        <begin position="4"/>
        <end position="284"/>
    </location>
</feature>
<comment type="similarity">
    <text evidence="2">Belongs to the ACC deaminase/D-cysteine desulfhydrase family.</text>
</comment>
<reference evidence="7 8" key="1">
    <citation type="submission" date="2021-05" db="EMBL/GenBank/DDBJ databases">
        <title>A Polyphasic approach of four new species of the genus Ohtaekwangia: Ohtaekwangia histidinii sp. nov., Ohtaekwangia cretensis sp. nov., Ohtaekwangia indiensis sp. nov., Ohtaekwangia reichenbachii sp. nov. from diverse environment.</title>
        <authorList>
            <person name="Octaviana S."/>
        </authorList>
    </citation>
    <scope>NUCLEOTIDE SEQUENCE [LARGE SCALE GENOMIC DNA]</scope>
    <source>
        <strain evidence="7 8">PWU37</strain>
    </source>
</reference>
<dbReference type="EMBL" id="JAHESC010000002">
    <property type="protein sequence ID" value="MBT1685261.1"/>
    <property type="molecule type" value="Genomic_DNA"/>
</dbReference>
<protein>
    <submittedName>
        <fullName evidence="7">Pyridoxal-phosphate dependent enzyme</fullName>
    </submittedName>
</protein>
<dbReference type="GO" id="GO:0019148">
    <property type="term" value="F:D-cysteine desulfhydrase activity"/>
    <property type="evidence" value="ECO:0007669"/>
    <property type="project" value="TreeGrafter"/>
</dbReference>
<feature type="modified residue" description="N6-(pyridoxal phosphate)lysine" evidence="5">
    <location>
        <position position="40"/>
    </location>
</feature>
<dbReference type="InterPro" id="IPR036052">
    <property type="entry name" value="TrpB-like_PALP_sf"/>
</dbReference>
<evidence type="ECO:0000256" key="4">
    <source>
        <dbReference type="PIRSR" id="PIRSR006278-1"/>
    </source>
</evidence>
<dbReference type="Pfam" id="PF00291">
    <property type="entry name" value="PALP"/>
    <property type="match status" value="1"/>
</dbReference>
<keyword evidence="3 5" id="KW-0663">Pyridoxal phosphate</keyword>
<evidence type="ECO:0000256" key="2">
    <source>
        <dbReference type="ARBA" id="ARBA00008639"/>
    </source>
</evidence>
<evidence type="ECO:0000256" key="5">
    <source>
        <dbReference type="PIRSR" id="PIRSR006278-2"/>
    </source>
</evidence>
<gene>
    <name evidence="7" type="ORF">KK078_01775</name>
</gene>
<sequence>MLSYRATPVIPISDDPLSAAGITLHVKREDLNHPHVSGNKWWKLKYNLEAAKQQGHTTVLTFGGAYSNHLYATAAAAHALDLRSIGVVRGERTAPLNTTLAFAQAAGMHLHYVSREAYRQKTDEDFHKTLHGQFGDFYTIPEGGTNTLALKGTREFATTFPTEPFDYICLPVGTGGTMAGIIQGAVYGEVIGFSALKGSFLTDEVKVLLDHDAPMRPWHINDQYHMGGYAKTNDVLTTFIKNFQSKHNIPLDFVYTGKMMWGIYDLVQQGCFARGSRILAIHTGGLQGNGDMLAQ</sequence>
<dbReference type="InterPro" id="IPR027278">
    <property type="entry name" value="ACCD_DCysDesulf"/>
</dbReference>
<evidence type="ECO:0000313" key="7">
    <source>
        <dbReference type="EMBL" id="MBT1685261.1"/>
    </source>
</evidence>
<evidence type="ECO:0000259" key="6">
    <source>
        <dbReference type="Pfam" id="PF00291"/>
    </source>
</evidence>
<evidence type="ECO:0000256" key="3">
    <source>
        <dbReference type="ARBA" id="ARBA00022898"/>
    </source>
</evidence>
<dbReference type="PANTHER" id="PTHR43780">
    <property type="entry name" value="1-AMINOCYCLOPROPANE-1-CARBOXYLATE DEAMINASE-RELATED"/>
    <property type="match status" value="1"/>
</dbReference>
<accession>A0AAP2D4N0</accession>
<dbReference type="SUPFAM" id="SSF53686">
    <property type="entry name" value="Tryptophan synthase beta subunit-like PLP-dependent enzymes"/>
    <property type="match status" value="1"/>
</dbReference>
<dbReference type="PIRSF" id="PIRSF006278">
    <property type="entry name" value="ACCD_DCysDesulf"/>
    <property type="match status" value="1"/>
</dbReference>
<evidence type="ECO:0000313" key="8">
    <source>
        <dbReference type="Proteomes" id="UP001319180"/>
    </source>
</evidence>
<comment type="caution">
    <text evidence="7">The sequence shown here is derived from an EMBL/GenBank/DDBJ whole genome shotgun (WGS) entry which is preliminary data.</text>
</comment>
<dbReference type="Gene3D" id="3.40.50.1100">
    <property type="match status" value="2"/>
</dbReference>
<name>A0AAP2D4N0_9BACT</name>
<feature type="active site" description="Nucleophile" evidence="4">
    <location>
        <position position="67"/>
    </location>
</feature>
<keyword evidence="8" id="KW-1185">Reference proteome</keyword>